<sequence length="97" mass="10988">MRQCVDSPQMQLPLSEQLKPDSRVRSWQQPVCAYAHKKDHFSCLDYNHPVTKSFSRGVGWQKGGQKNPHALLRLKRDISKNIALLSISVDSSMGAPR</sequence>
<reference evidence="1" key="1">
    <citation type="submission" date="2020-08" db="EMBL/GenBank/DDBJ databases">
        <title>Multicomponent nature underlies the extraordinary mechanical properties of spider dragline silk.</title>
        <authorList>
            <person name="Kono N."/>
            <person name="Nakamura H."/>
            <person name="Mori M."/>
            <person name="Yoshida Y."/>
            <person name="Ohtoshi R."/>
            <person name="Malay A.D."/>
            <person name="Moran D.A.P."/>
            <person name="Tomita M."/>
            <person name="Numata K."/>
            <person name="Arakawa K."/>
        </authorList>
    </citation>
    <scope>NUCLEOTIDE SEQUENCE</scope>
</reference>
<keyword evidence="2" id="KW-1185">Reference proteome</keyword>
<evidence type="ECO:0000313" key="1">
    <source>
        <dbReference type="EMBL" id="GFY67014.1"/>
    </source>
</evidence>
<evidence type="ECO:0000313" key="2">
    <source>
        <dbReference type="Proteomes" id="UP000886998"/>
    </source>
</evidence>
<dbReference type="Proteomes" id="UP000886998">
    <property type="component" value="Unassembled WGS sequence"/>
</dbReference>
<accession>A0A8X6Y8X7</accession>
<dbReference type="EMBL" id="BMAV01016316">
    <property type="protein sequence ID" value="GFY67014.1"/>
    <property type="molecule type" value="Genomic_DNA"/>
</dbReference>
<protein>
    <submittedName>
        <fullName evidence="1">Uncharacterized protein</fullName>
    </submittedName>
</protein>
<dbReference type="AlphaFoldDB" id="A0A8X6Y8X7"/>
<organism evidence="1 2">
    <name type="scientific">Trichonephila inaurata madagascariensis</name>
    <dbReference type="NCBI Taxonomy" id="2747483"/>
    <lineage>
        <taxon>Eukaryota</taxon>
        <taxon>Metazoa</taxon>
        <taxon>Ecdysozoa</taxon>
        <taxon>Arthropoda</taxon>
        <taxon>Chelicerata</taxon>
        <taxon>Arachnida</taxon>
        <taxon>Araneae</taxon>
        <taxon>Araneomorphae</taxon>
        <taxon>Entelegynae</taxon>
        <taxon>Araneoidea</taxon>
        <taxon>Nephilidae</taxon>
        <taxon>Trichonephila</taxon>
        <taxon>Trichonephila inaurata</taxon>
    </lineage>
</organism>
<proteinExistence type="predicted"/>
<comment type="caution">
    <text evidence="1">The sequence shown here is derived from an EMBL/GenBank/DDBJ whole genome shotgun (WGS) entry which is preliminary data.</text>
</comment>
<name>A0A8X6Y8X7_9ARAC</name>
<gene>
    <name evidence="1" type="ORF">TNIN_250731</name>
</gene>